<protein>
    <submittedName>
        <fullName evidence="3">LAM_G_DOMAIN domain-containing protein</fullName>
    </submittedName>
</protein>
<dbReference type="Proteomes" id="UP000095287">
    <property type="component" value="Unplaced"/>
</dbReference>
<evidence type="ECO:0000256" key="1">
    <source>
        <dbReference type="SAM" id="SignalP"/>
    </source>
</evidence>
<sequence>MERHLVIILIAFFSGIFASDDVRYFGERPCPASWLKDRIVTGFYKKSFFYFAHADLMKDRIIAGFYKKSFFYFVHGNDRKIQLDPKTLFGEIGIPATATYTINRLVPVNGNRVIIFFEQSDKLFYAFYELDDLTYHAKNGSARVLQSLHSQEKHEVKFADGSNVRKEEFDETIKRETNKLVLGKKDLQGIDLNICDSWLLTSEISFHVKAEEKEDEVNCFHSVRQEKDVMLTCINGQTVDFALGRRTRYVDDFAQIDELRYFIHWCPRRFHPRANAADGLQDQPHV</sequence>
<feature type="signal peptide" evidence="1">
    <location>
        <begin position="1"/>
        <end position="18"/>
    </location>
</feature>
<accession>A0A1I8AJW1</accession>
<organism evidence="2 3">
    <name type="scientific">Steinernema glaseri</name>
    <dbReference type="NCBI Taxonomy" id="37863"/>
    <lineage>
        <taxon>Eukaryota</taxon>
        <taxon>Metazoa</taxon>
        <taxon>Ecdysozoa</taxon>
        <taxon>Nematoda</taxon>
        <taxon>Chromadorea</taxon>
        <taxon>Rhabditida</taxon>
        <taxon>Tylenchina</taxon>
        <taxon>Panagrolaimomorpha</taxon>
        <taxon>Strongyloidoidea</taxon>
        <taxon>Steinernematidae</taxon>
        <taxon>Steinernema</taxon>
    </lineage>
</organism>
<evidence type="ECO:0000313" key="3">
    <source>
        <dbReference type="WBParaSite" id="L893_g6543.t1"/>
    </source>
</evidence>
<reference evidence="3" key="1">
    <citation type="submission" date="2016-11" db="UniProtKB">
        <authorList>
            <consortium name="WormBaseParasite"/>
        </authorList>
    </citation>
    <scope>IDENTIFICATION</scope>
</reference>
<proteinExistence type="predicted"/>
<dbReference type="AlphaFoldDB" id="A0A1I8AJW1"/>
<evidence type="ECO:0000313" key="2">
    <source>
        <dbReference type="Proteomes" id="UP000095287"/>
    </source>
</evidence>
<dbReference type="WBParaSite" id="L893_g6543.t1">
    <property type="protein sequence ID" value="L893_g6543.t1"/>
    <property type="gene ID" value="L893_g6543"/>
</dbReference>
<keyword evidence="2" id="KW-1185">Reference proteome</keyword>
<keyword evidence="1" id="KW-0732">Signal</keyword>
<name>A0A1I8AJW1_9BILA</name>
<feature type="chain" id="PRO_5009314766" evidence="1">
    <location>
        <begin position="19"/>
        <end position="286"/>
    </location>
</feature>